<dbReference type="GO" id="GO:0016853">
    <property type="term" value="F:isomerase activity"/>
    <property type="evidence" value="ECO:0007669"/>
    <property type="project" value="UniProtKB-KW"/>
</dbReference>
<proteinExistence type="inferred from homology"/>
<dbReference type="PROSITE" id="PS51464">
    <property type="entry name" value="SIS"/>
    <property type="match status" value="1"/>
</dbReference>
<evidence type="ECO:0000313" key="3">
    <source>
        <dbReference type="EMBL" id="RLE12102.1"/>
    </source>
</evidence>
<protein>
    <submittedName>
        <fullName evidence="3">6-phospho-3-hexuloisomerase</fullName>
    </submittedName>
</protein>
<name>A0A662DD76_UNCAE</name>
<dbReference type="GO" id="GO:1901135">
    <property type="term" value="P:carbohydrate derivative metabolic process"/>
    <property type="evidence" value="ECO:0007669"/>
    <property type="project" value="InterPro"/>
</dbReference>
<evidence type="ECO:0000313" key="4">
    <source>
        <dbReference type="Proteomes" id="UP000280417"/>
    </source>
</evidence>
<dbReference type="InterPro" id="IPR017552">
    <property type="entry name" value="PHI/rmpB"/>
</dbReference>
<dbReference type="PANTHER" id="PTHR43443:SF1">
    <property type="entry name" value="3-HEXULOSE-6-PHOSPHATE ISOMERASE"/>
    <property type="match status" value="1"/>
</dbReference>
<feature type="domain" description="SIS" evidence="2">
    <location>
        <begin position="43"/>
        <end position="185"/>
    </location>
</feature>
<dbReference type="InterPro" id="IPR001347">
    <property type="entry name" value="SIS_dom"/>
</dbReference>
<accession>A0A662DD76</accession>
<dbReference type="NCBIfam" id="TIGR03127">
    <property type="entry name" value="RuMP_HxlB"/>
    <property type="match status" value="1"/>
</dbReference>
<dbReference type="EMBL" id="QMQA01000192">
    <property type="protein sequence ID" value="RLE12102.1"/>
    <property type="molecule type" value="Genomic_DNA"/>
</dbReference>
<gene>
    <name evidence="3" type="primary">hxlB</name>
    <name evidence="3" type="ORF">DRJ04_06825</name>
</gene>
<reference evidence="3 4" key="1">
    <citation type="submission" date="2018-06" db="EMBL/GenBank/DDBJ databases">
        <title>Extensive metabolic versatility and redundancy in microbially diverse, dynamic hydrothermal sediments.</title>
        <authorList>
            <person name="Dombrowski N."/>
            <person name="Teske A."/>
            <person name="Baker B.J."/>
        </authorList>
    </citation>
    <scope>NUCLEOTIDE SEQUENCE [LARGE SCALE GENOMIC DNA]</scope>
    <source>
        <strain evidence="3">B3_G15</strain>
    </source>
</reference>
<dbReference type="GO" id="GO:0097367">
    <property type="term" value="F:carbohydrate derivative binding"/>
    <property type="evidence" value="ECO:0007669"/>
    <property type="project" value="InterPro"/>
</dbReference>
<dbReference type="AlphaFoldDB" id="A0A662DD76"/>
<dbReference type="InterPro" id="IPR046348">
    <property type="entry name" value="SIS_dom_sf"/>
</dbReference>
<dbReference type="Pfam" id="PF01380">
    <property type="entry name" value="SIS"/>
    <property type="match status" value="1"/>
</dbReference>
<comment type="similarity">
    <text evidence="1">Belongs to the SIS family. PHI subfamily.</text>
</comment>
<sequence length="198" mass="21203">MLESAKSKSVDEERIDINDHIKRILSEINRVLSSLSEDDAAGFIQMILSSKRVFVGGAGRSGIVIRAFAMRLMQLGFTAYVVGETTTPAIRAGDLLVIISGSGETRCSHDILMTAKKAGAYTYLITANESSPMGKLADGKIAISGPTKLSPGKIESKQVAGSLFEQGAFIFLEGVISAIVKKLKISAEDIMLRHANLE</sequence>
<evidence type="ECO:0000259" key="2">
    <source>
        <dbReference type="PROSITE" id="PS51464"/>
    </source>
</evidence>
<dbReference type="Gene3D" id="3.40.50.10490">
    <property type="entry name" value="Glucose-6-phosphate isomerase like protein, domain 1"/>
    <property type="match status" value="1"/>
</dbReference>
<dbReference type="CDD" id="cd05005">
    <property type="entry name" value="SIS_PHI"/>
    <property type="match status" value="1"/>
</dbReference>
<comment type="caution">
    <text evidence="3">The sequence shown here is derived from an EMBL/GenBank/DDBJ whole genome shotgun (WGS) entry which is preliminary data.</text>
</comment>
<dbReference type="PANTHER" id="PTHR43443">
    <property type="entry name" value="3-HEXULOSE-6-PHOSPHATE ISOMERASE"/>
    <property type="match status" value="1"/>
</dbReference>
<keyword evidence="3" id="KW-0413">Isomerase</keyword>
<organism evidence="3 4">
    <name type="scientific">Aerophobetes bacterium</name>
    <dbReference type="NCBI Taxonomy" id="2030807"/>
    <lineage>
        <taxon>Bacteria</taxon>
        <taxon>Candidatus Aerophobota</taxon>
    </lineage>
</organism>
<evidence type="ECO:0000256" key="1">
    <source>
        <dbReference type="ARBA" id="ARBA00009235"/>
    </source>
</evidence>
<dbReference type="Proteomes" id="UP000280417">
    <property type="component" value="Unassembled WGS sequence"/>
</dbReference>
<dbReference type="SUPFAM" id="SSF53697">
    <property type="entry name" value="SIS domain"/>
    <property type="match status" value="1"/>
</dbReference>